<name>A0AAN8W518_9MAGN</name>
<dbReference type="PANTHER" id="PTHR36766">
    <property type="entry name" value="PLANT BROAD-SPECTRUM MILDEW RESISTANCE PROTEIN RPW8"/>
    <property type="match status" value="1"/>
</dbReference>
<dbReference type="InterPro" id="IPR032675">
    <property type="entry name" value="LRR_dom_sf"/>
</dbReference>
<evidence type="ECO:0000256" key="2">
    <source>
        <dbReference type="ARBA" id="ARBA00022741"/>
    </source>
</evidence>
<dbReference type="InterPro" id="IPR041118">
    <property type="entry name" value="Rx_N"/>
</dbReference>
<reference evidence="7 8" key="1">
    <citation type="submission" date="2023-12" db="EMBL/GenBank/DDBJ databases">
        <title>A high-quality genome assembly for Dillenia turbinata (Dilleniales).</title>
        <authorList>
            <person name="Chanderbali A."/>
        </authorList>
    </citation>
    <scope>NUCLEOTIDE SEQUENCE [LARGE SCALE GENOMIC DNA]</scope>
    <source>
        <strain evidence="7">LSX21</strain>
        <tissue evidence="7">Leaf</tissue>
    </source>
</reference>
<dbReference type="GO" id="GO:0005524">
    <property type="term" value="F:ATP binding"/>
    <property type="evidence" value="ECO:0007669"/>
    <property type="project" value="UniProtKB-KW"/>
</dbReference>
<organism evidence="7 8">
    <name type="scientific">Dillenia turbinata</name>
    <dbReference type="NCBI Taxonomy" id="194707"/>
    <lineage>
        <taxon>Eukaryota</taxon>
        <taxon>Viridiplantae</taxon>
        <taxon>Streptophyta</taxon>
        <taxon>Embryophyta</taxon>
        <taxon>Tracheophyta</taxon>
        <taxon>Spermatophyta</taxon>
        <taxon>Magnoliopsida</taxon>
        <taxon>eudicotyledons</taxon>
        <taxon>Gunneridae</taxon>
        <taxon>Pentapetalae</taxon>
        <taxon>Dilleniales</taxon>
        <taxon>Dilleniaceae</taxon>
        <taxon>Dillenia</taxon>
    </lineage>
</organism>
<feature type="domain" description="Disease resistance R13L4/SHOC-2-like LRR" evidence="6">
    <location>
        <begin position="175"/>
        <end position="306"/>
    </location>
</feature>
<dbReference type="PANTHER" id="PTHR36766:SF70">
    <property type="entry name" value="DISEASE RESISTANCE PROTEIN RGA4"/>
    <property type="match status" value="1"/>
</dbReference>
<protein>
    <submittedName>
        <fullName evidence="7">Rx, N-terminal</fullName>
    </submittedName>
</protein>
<evidence type="ECO:0000313" key="7">
    <source>
        <dbReference type="EMBL" id="KAK6941722.1"/>
    </source>
</evidence>
<keyword evidence="4" id="KW-0067">ATP-binding</keyword>
<gene>
    <name evidence="7" type="ORF">RJ641_027099</name>
</gene>
<feature type="domain" description="Disease resistance N-terminal" evidence="5">
    <location>
        <begin position="11"/>
        <end position="96"/>
    </location>
</feature>
<dbReference type="EMBL" id="JBAMMX010000004">
    <property type="protein sequence ID" value="KAK6941722.1"/>
    <property type="molecule type" value="Genomic_DNA"/>
</dbReference>
<comment type="caution">
    <text evidence="7">The sequence shown here is derived from an EMBL/GenBank/DDBJ whole genome shotgun (WGS) entry which is preliminary data.</text>
</comment>
<keyword evidence="3" id="KW-0611">Plant defense</keyword>
<keyword evidence="1" id="KW-0677">Repeat</keyword>
<dbReference type="Gene3D" id="1.20.5.4130">
    <property type="match status" value="1"/>
</dbReference>
<dbReference type="Pfam" id="PF23598">
    <property type="entry name" value="LRR_14"/>
    <property type="match status" value="1"/>
</dbReference>
<keyword evidence="2" id="KW-0547">Nucleotide-binding</keyword>
<dbReference type="Gene3D" id="3.80.10.10">
    <property type="entry name" value="Ribonuclease Inhibitor"/>
    <property type="match status" value="2"/>
</dbReference>
<proteinExistence type="predicted"/>
<evidence type="ECO:0000256" key="3">
    <source>
        <dbReference type="ARBA" id="ARBA00022821"/>
    </source>
</evidence>
<evidence type="ECO:0000259" key="6">
    <source>
        <dbReference type="Pfam" id="PF23598"/>
    </source>
</evidence>
<dbReference type="GO" id="GO:0006952">
    <property type="term" value="P:defense response"/>
    <property type="evidence" value="ECO:0007669"/>
    <property type="project" value="UniProtKB-KW"/>
</dbReference>
<evidence type="ECO:0000256" key="1">
    <source>
        <dbReference type="ARBA" id="ARBA00022737"/>
    </source>
</evidence>
<dbReference type="Pfam" id="PF18052">
    <property type="entry name" value="Rx_N"/>
    <property type="match status" value="1"/>
</dbReference>
<sequence>MAEKILSSIAQEILKKLASQALQELATVLGVKDELKKLEISITTVKDVLLDAEEKQKHSRSVAGWLERLQHVAYDADDLLDQVATKALLREAKKHTITRPFRDFRFSSEIVPKVKEIREKLDLIAKDRQQLELVVGNEDRRKDTFHEPLRMAEKLRTFILRPKCRPVLGSFVEVLISSFTYLRVLDLSYSNLKELPDSVGNLTLLRYIDLTANSPMEKLPNSVCMLLNLQTLSLHLCRQLRELPADFGKFTRLRHFSISPRFNCLPKEHIQSLTSLRTLSITRSETLTSLSEGILCLTSLTKLVIILCSKLESLPKGMEKLKCLKTLIIGSCQALKFTNMDLKGLTSLHALTLSHLPNLEALPGGLVDAASSLAYLIIEDCKKMETLPEWLKKFKSLQKLVFRNCPNLQSLPEIVHTLRHLEITHCPHLSRRYKMETGEDWDQIKHVHEIFIDGKRRPEL</sequence>
<keyword evidence="8" id="KW-1185">Reference proteome</keyword>
<dbReference type="SUPFAM" id="SSF52058">
    <property type="entry name" value="L domain-like"/>
    <property type="match status" value="1"/>
</dbReference>
<accession>A0AAN8W518</accession>
<evidence type="ECO:0000259" key="5">
    <source>
        <dbReference type="Pfam" id="PF18052"/>
    </source>
</evidence>
<dbReference type="AlphaFoldDB" id="A0AAN8W518"/>
<evidence type="ECO:0000256" key="4">
    <source>
        <dbReference type="ARBA" id="ARBA00022840"/>
    </source>
</evidence>
<evidence type="ECO:0000313" key="8">
    <source>
        <dbReference type="Proteomes" id="UP001370490"/>
    </source>
</evidence>
<dbReference type="InterPro" id="IPR055414">
    <property type="entry name" value="LRR_R13L4/SHOC2-like"/>
</dbReference>
<dbReference type="Proteomes" id="UP001370490">
    <property type="component" value="Unassembled WGS sequence"/>
</dbReference>